<feature type="region of interest" description="Disordered" evidence="1">
    <location>
        <begin position="146"/>
        <end position="181"/>
    </location>
</feature>
<dbReference type="Proteomes" id="UP000800096">
    <property type="component" value="Unassembled WGS sequence"/>
</dbReference>
<dbReference type="AlphaFoldDB" id="A0A6A5QG03"/>
<organism evidence="2 3">
    <name type="scientific">Ampelomyces quisqualis</name>
    <name type="common">Powdery mildew agent</name>
    <dbReference type="NCBI Taxonomy" id="50730"/>
    <lineage>
        <taxon>Eukaryota</taxon>
        <taxon>Fungi</taxon>
        <taxon>Dikarya</taxon>
        <taxon>Ascomycota</taxon>
        <taxon>Pezizomycotina</taxon>
        <taxon>Dothideomycetes</taxon>
        <taxon>Pleosporomycetidae</taxon>
        <taxon>Pleosporales</taxon>
        <taxon>Pleosporineae</taxon>
        <taxon>Phaeosphaeriaceae</taxon>
        <taxon>Ampelomyces</taxon>
    </lineage>
</organism>
<keyword evidence="3" id="KW-1185">Reference proteome</keyword>
<name>A0A6A5QG03_AMPQU</name>
<accession>A0A6A5QG03</accession>
<sequence>MARRCPAPKQSRRMQMAAGAELRGGRGSRAWGCDVAVAIMLGCKRPTGTTTSFGGADAADRRARWLDVMSAGCRRCGADQLLWLPARGFHPGQSAPNAAVHLRLHRPCTRWDLHHCPQTKRPNGCCHSAEDRDKIALLDLACRPRPEATSHSSAALRPQRQRQKGLSTAARHPASSHISPG</sequence>
<evidence type="ECO:0000313" key="2">
    <source>
        <dbReference type="EMBL" id="KAF1914282.1"/>
    </source>
</evidence>
<protein>
    <submittedName>
        <fullName evidence="2">Uncharacterized protein</fullName>
    </submittedName>
</protein>
<reference evidence="2" key="1">
    <citation type="journal article" date="2020" name="Stud. Mycol.">
        <title>101 Dothideomycetes genomes: a test case for predicting lifestyles and emergence of pathogens.</title>
        <authorList>
            <person name="Haridas S."/>
            <person name="Albert R."/>
            <person name="Binder M."/>
            <person name="Bloem J."/>
            <person name="Labutti K."/>
            <person name="Salamov A."/>
            <person name="Andreopoulos B."/>
            <person name="Baker S."/>
            <person name="Barry K."/>
            <person name="Bills G."/>
            <person name="Bluhm B."/>
            <person name="Cannon C."/>
            <person name="Castanera R."/>
            <person name="Culley D."/>
            <person name="Daum C."/>
            <person name="Ezra D."/>
            <person name="Gonzalez J."/>
            <person name="Henrissat B."/>
            <person name="Kuo A."/>
            <person name="Liang C."/>
            <person name="Lipzen A."/>
            <person name="Lutzoni F."/>
            <person name="Magnuson J."/>
            <person name="Mondo S."/>
            <person name="Nolan M."/>
            <person name="Ohm R."/>
            <person name="Pangilinan J."/>
            <person name="Park H.-J."/>
            <person name="Ramirez L."/>
            <person name="Alfaro M."/>
            <person name="Sun H."/>
            <person name="Tritt A."/>
            <person name="Yoshinaga Y."/>
            <person name="Zwiers L.-H."/>
            <person name="Turgeon B."/>
            <person name="Goodwin S."/>
            <person name="Spatafora J."/>
            <person name="Crous P."/>
            <person name="Grigoriev I."/>
        </authorList>
    </citation>
    <scope>NUCLEOTIDE SEQUENCE</scope>
    <source>
        <strain evidence="2">HMLAC05119</strain>
    </source>
</reference>
<dbReference type="EMBL" id="ML979137">
    <property type="protein sequence ID" value="KAF1914282.1"/>
    <property type="molecule type" value="Genomic_DNA"/>
</dbReference>
<evidence type="ECO:0000313" key="3">
    <source>
        <dbReference type="Proteomes" id="UP000800096"/>
    </source>
</evidence>
<proteinExistence type="predicted"/>
<evidence type="ECO:0000256" key="1">
    <source>
        <dbReference type="SAM" id="MobiDB-lite"/>
    </source>
</evidence>
<gene>
    <name evidence="2" type="ORF">BDU57DRAFT_289441</name>
</gene>